<feature type="transmembrane region" description="Helical" evidence="6">
    <location>
        <begin position="281"/>
        <end position="303"/>
    </location>
</feature>
<feature type="transmembrane region" description="Helical" evidence="6">
    <location>
        <begin position="762"/>
        <end position="781"/>
    </location>
</feature>
<feature type="transmembrane region" description="Helical" evidence="6">
    <location>
        <begin position="21"/>
        <end position="41"/>
    </location>
</feature>
<evidence type="ECO:0000259" key="7">
    <source>
        <dbReference type="Pfam" id="PF02687"/>
    </source>
</evidence>
<feature type="domain" description="MacB-like periplasmic core" evidence="8">
    <location>
        <begin position="20"/>
        <end position="235"/>
    </location>
</feature>
<dbReference type="OrthoDB" id="1451596at2"/>
<dbReference type="Pfam" id="PF02687">
    <property type="entry name" value="FtsX"/>
    <property type="match status" value="2"/>
</dbReference>
<sequence>MITNYIKIAFRNLWKRKSYTFINVTGLAVGVACFALLALFIKHETSYDKFHTNEQNIYRVLTQYNDGAGQVNTYASTASALAGTLKSSSPGILGITRLGDATPVIKAGEQLIQEKKFLYADNDFFKVFSFPTIAGDPAKMLVEPYTLVLSETAARKYFGTTDAVGKMVTINDNQAYKVTGVIKDAPANSQIQYNVIASFNSLEDGRTENWNRPNYQTYVWLDNHVQSKTVETNLNASLSKLMDTWGIKKSDRGILFLLDKFSDVHLHSSIDGLTANMDIRYIYILSIVAILMLLVACINFMNLATARSAERGREIGVRKAIGAKRFQLVSQFLAESGFITLFSVLLGALMAGLALPYFNALAERELSFSLFSVVSIVGILVVLFVVITLLAGIYPALFLSSFRPVTVLKGKMTASGGGLRKTLVIFQFAASVFFILSTIVVIKQLRYIQGSKTGMDRSQVLVIDMPRKLIANFSTFKQQLSTQPGISNVTASYDSPVSTGGGYSINSFEGKGTNLNFSVTALPAEIDFVKTLGMRIITGDDFTMSDEIAAKNEENNVVHFILNETAVKELGLTPALAVGKKLSMNGRNGFVKGVVQDYNFASLKEKITPLVIFTEYGYFGKMMIKTNGDVHKSIASLEKVWHDLVPYAPLEYHFLNDEFDSLYRTERNTGNILIVFSSIIIFISCLGLFGLAAFTAEQRMKEIGIRKVMGATTGSIVALLSKDFLKLVLIAIVIGTPLAWFFMHQWLNNFAYHTKMTADVILMSAITAIVVALGTVGYQAFKAAVINPIRSLKMD</sequence>
<dbReference type="EMBL" id="QLLL01000005">
    <property type="protein sequence ID" value="RAJ03891.1"/>
    <property type="molecule type" value="Genomic_DNA"/>
</dbReference>
<feature type="domain" description="ABC3 transporter permease C-terminal" evidence="7">
    <location>
        <begin position="674"/>
        <end position="788"/>
    </location>
</feature>
<evidence type="ECO:0000256" key="1">
    <source>
        <dbReference type="ARBA" id="ARBA00004651"/>
    </source>
</evidence>
<protein>
    <submittedName>
        <fullName evidence="9">Putative ABC transport system permease protein</fullName>
    </submittedName>
</protein>
<feature type="transmembrane region" description="Helical" evidence="6">
    <location>
        <begin position="332"/>
        <end position="358"/>
    </location>
</feature>
<feature type="transmembrane region" description="Helical" evidence="6">
    <location>
        <begin position="724"/>
        <end position="742"/>
    </location>
</feature>
<evidence type="ECO:0000256" key="4">
    <source>
        <dbReference type="ARBA" id="ARBA00022989"/>
    </source>
</evidence>
<proteinExistence type="predicted"/>
<feature type="transmembrane region" description="Helical" evidence="6">
    <location>
        <begin position="672"/>
        <end position="696"/>
    </location>
</feature>
<keyword evidence="4 6" id="KW-1133">Transmembrane helix</keyword>
<evidence type="ECO:0000256" key="5">
    <source>
        <dbReference type="ARBA" id="ARBA00023136"/>
    </source>
</evidence>
<organism evidence="9 10">
    <name type="scientific">Chitinophaga skermanii</name>
    <dbReference type="NCBI Taxonomy" id="331697"/>
    <lineage>
        <taxon>Bacteria</taxon>
        <taxon>Pseudomonadati</taxon>
        <taxon>Bacteroidota</taxon>
        <taxon>Chitinophagia</taxon>
        <taxon>Chitinophagales</taxon>
        <taxon>Chitinophagaceae</taxon>
        <taxon>Chitinophaga</taxon>
    </lineage>
</organism>
<dbReference type="RefSeq" id="WP_111598221.1">
    <property type="nucleotide sequence ID" value="NZ_QLLL01000005.1"/>
</dbReference>
<comment type="subcellular location">
    <subcellularLocation>
        <location evidence="1">Cell membrane</location>
        <topology evidence="1">Multi-pass membrane protein</topology>
    </subcellularLocation>
</comment>
<feature type="transmembrane region" description="Helical" evidence="6">
    <location>
        <begin position="423"/>
        <end position="442"/>
    </location>
</feature>
<evidence type="ECO:0000313" key="10">
    <source>
        <dbReference type="Proteomes" id="UP000249547"/>
    </source>
</evidence>
<reference evidence="9 10" key="1">
    <citation type="submission" date="2018-06" db="EMBL/GenBank/DDBJ databases">
        <title>Genomic Encyclopedia of Archaeal and Bacterial Type Strains, Phase II (KMG-II): from individual species to whole genera.</title>
        <authorList>
            <person name="Goeker M."/>
        </authorList>
    </citation>
    <scope>NUCLEOTIDE SEQUENCE [LARGE SCALE GENOMIC DNA]</scope>
    <source>
        <strain evidence="9 10">DSM 23857</strain>
    </source>
</reference>
<evidence type="ECO:0000256" key="6">
    <source>
        <dbReference type="SAM" id="Phobius"/>
    </source>
</evidence>
<dbReference type="AlphaFoldDB" id="A0A327QHR9"/>
<dbReference type="Pfam" id="PF12704">
    <property type="entry name" value="MacB_PCD"/>
    <property type="match status" value="1"/>
</dbReference>
<evidence type="ECO:0000313" key="9">
    <source>
        <dbReference type="EMBL" id="RAJ03891.1"/>
    </source>
</evidence>
<evidence type="ECO:0000256" key="3">
    <source>
        <dbReference type="ARBA" id="ARBA00022692"/>
    </source>
</evidence>
<accession>A0A327QHR9</accession>
<dbReference type="Proteomes" id="UP000249547">
    <property type="component" value="Unassembled WGS sequence"/>
</dbReference>
<dbReference type="InterPro" id="IPR050250">
    <property type="entry name" value="Macrolide_Exporter_MacB"/>
</dbReference>
<dbReference type="PANTHER" id="PTHR30572:SF18">
    <property type="entry name" value="ABC-TYPE MACROLIDE FAMILY EXPORT SYSTEM PERMEASE COMPONENT 2"/>
    <property type="match status" value="1"/>
</dbReference>
<feature type="transmembrane region" description="Helical" evidence="6">
    <location>
        <begin position="370"/>
        <end position="402"/>
    </location>
</feature>
<dbReference type="InterPro" id="IPR003838">
    <property type="entry name" value="ABC3_permease_C"/>
</dbReference>
<dbReference type="GO" id="GO:0022857">
    <property type="term" value="F:transmembrane transporter activity"/>
    <property type="evidence" value="ECO:0007669"/>
    <property type="project" value="TreeGrafter"/>
</dbReference>
<keyword evidence="5 6" id="KW-0472">Membrane</keyword>
<feature type="domain" description="ABC3 transporter permease C-terminal" evidence="7">
    <location>
        <begin position="287"/>
        <end position="401"/>
    </location>
</feature>
<keyword evidence="2" id="KW-1003">Cell membrane</keyword>
<dbReference type="PANTHER" id="PTHR30572">
    <property type="entry name" value="MEMBRANE COMPONENT OF TRANSPORTER-RELATED"/>
    <property type="match status" value="1"/>
</dbReference>
<dbReference type="PROSITE" id="PS51257">
    <property type="entry name" value="PROKAR_LIPOPROTEIN"/>
    <property type="match status" value="1"/>
</dbReference>
<keyword evidence="10" id="KW-1185">Reference proteome</keyword>
<gene>
    <name evidence="9" type="ORF">LX64_02768</name>
</gene>
<evidence type="ECO:0000259" key="8">
    <source>
        <dbReference type="Pfam" id="PF12704"/>
    </source>
</evidence>
<evidence type="ECO:0000256" key="2">
    <source>
        <dbReference type="ARBA" id="ARBA00022475"/>
    </source>
</evidence>
<dbReference type="GO" id="GO:0005886">
    <property type="term" value="C:plasma membrane"/>
    <property type="evidence" value="ECO:0007669"/>
    <property type="project" value="UniProtKB-SubCell"/>
</dbReference>
<dbReference type="InterPro" id="IPR025857">
    <property type="entry name" value="MacB_PCD"/>
</dbReference>
<name>A0A327QHR9_9BACT</name>
<comment type="caution">
    <text evidence="9">The sequence shown here is derived from an EMBL/GenBank/DDBJ whole genome shotgun (WGS) entry which is preliminary data.</text>
</comment>
<keyword evidence="3 6" id="KW-0812">Transmembrane</keyword>